<evidence type="ECO:0000256" key="2">
    <source>
        <dbReference type="SAM" id="SignalP"/>
    </source>
</evidence>
<proteinExistence type="predicted"/>
<dbReference type="Pfam" id="PF00497">
    <property type="entry name" value="SBP_bac_3"/>
    <property type="match status" value="1"/>
</dbReference>
<dbReference type="AlphaFoldDB" id="A0A1G9F340"/>
<dbReference type="SUPFAM" id="SSF53850">
    <property type="entry name" value="Periplasmic binding protein-like II"/>
    <property type="match status" value="1"/>
</dbReference>
<dbReference type="Gene3D" id="3.40.190.10">
    <property type="entry name" value="Periplasmic binding protein-like II"/>
    <property type="match status" value="2"/>
</dbReference>
<feature type="domain" description="Solute-binding protein family 3/N-terminal" evidence="3">
    <location>
        <begin position="52"/>
        <end position="277"/>
    </location>
</feature>
<organism evidence="4 5">
    <name type="scientific">Mesorhizobium muleiense</name>
    <dbReference type="NCBI Taxonomy" id="1004279"/>
    <lineage>
        <taxon>Bacteria</taxon>
        <taxon>Pseudomonadati</taxon>
        <taxon>Pseudomonadota</taxon>
        <taxon>Alphaproteobacteria</taxon>
        <taxon>Hyphomicrobiales</taxon>
        <taxon>Phyllobacteriaceae</taxon>
        <taxon>Mesorhizobium</taxon>
    </lineage>
</organism>
<dbReference type="EMBL" id="FNEE01000021">
    <property type="protein sequence ID" value="SDK82879.1"/>
    <property type="molecule type" value="Genomic_DNA"/>
</dbReference>
<evidence type="ECO:0000259" key="3">
    <source>
        <dbReference type="SMART" id="SM00062"/>
    </source>
</evidence>
<name>A0A1G9F340_9HYPH</name>
<accession>A0A1G9F340</accession>
<dbReference type="InterPro" id="IPR001638">
    <property type="entry name" value="Solute-binding_3/MltF_N"/>
</dbReference>
<keyword evidence="5" id="KW-1185">Reference proteome</keyword>
<dbReference type="PANTHER" id="PTHR35936">
    <property type="entry name" value="MEMBRANE-BOUND LYTIC MUREIN TRANSGLYCOSYLASE F"/>
    <property type="match status" value="1"/>
</dbReference>
<feature type="signal peptide" evidence="2">
    <location>
        <begin position="1"/>
        <end position="40"/>
    </location>
</feature>
<dbReference type="GO" id="GO:0033294">
    <property type="term" value="F:ectoine binding"/>
    <property type="evidence" value="ECO:0007669"/>
    <property type="project" value="InterPro"/>
</dbReference>
<dbReference type="NCBIfam" id="TIGR02995">
    <property type="entry name" value="ectoine_ehuB"/>
    <property type="match status" value="1"/>
</dbReference>
<dbReference type="PANTHER" id="PTHR35936:SF17">
    <property type="entry name" value="ARGININE-BINDING EXTRACELLULAR PROTEIN ARTP"/>
    <property type="match status" value="1"/>
</dbReference>
<dbReference type="GO" id="GO:0051470">
    <property type="term" value="P:ectoine transmembrane transport"/>
    <property type="evidence" value="ECO:0007669"/>
    <property type="project" value="InterPro"/>
</dbReference>
<keyword evidence="1 2" id="KW-0732">Signal</keyword>
<gene>
    <name evidence="4" type="ORF">SAMN05428953_12162</name>
</gene>
<feature type="chain" id="PRO_5011735985" evidence="2">
    <location>
        <begin position="41"/>
        <end position="292"/>
    </location>
</feature>
<dbReference type="SMART" id="SM00062">
    <property type="entry name" value="PBPb"/>
    <property type="match status" value="1"/>
</dbReference>
<sequence length="292" mass="31030">MNTWQCLGARSRVFRRVILKVAALGMAALATVTFTGSAPAQSLLDKIKNGETIRLGFSNEPPFANPGANNEPLGWVNAMTLDILKKLGTTKVEPVVAEWGSLIPGMHAGRFDIITGGMFILPDRCRNVLFTEPLAVATAALIVPKGNPQNLHSYKDLRDKGLSVATGAGWDDVENARKAGITDEKILQVAGSAEVLQAVKAGRAAAGVGDYFTMKEFAGKDASVEVTDPLPDSPKGYPALAFLPNQQATVDAFNTALKDYIGSKEMMESVGKYGYTKINLPDGTTAAELCKG</sequence>
<dbReference type="Proteomes" id="UP000198894">
    <property type="component" value="Unassembled WGS sequence"/>
</dbReference>
<reference evidence="5" key="1">
    <citation type="submission" date="2016-10" db="EMBL/GenBank/DDBJ databases">
        <authorList>
            <person name="Varghese N."/>
            <person name="Submissions S."/>
        </authorList>
    </citation>
    <scope>NUCLEOTIDE SEQUENCE [LARGE SCALE GENOMIC DNA]</scope>
    <source>
        <strain evidence="5">CGMCC 1.11022</strain>
    </source>
</reference>
<dbReference type="InterPro" id="IPR014337">
    <property type="entry name" value="Ectoine_EhuB"/>
</dbReference>
<protein>
    <submittedName>
        <fullName evidence="4">Polar amino acid transport system substrate-binding protein</fullName>
    </submittedName>
</protein>
<evidence type="ECO:0000313" key="4">
    <source>
        <dbReference type="EMBL" id="SDK82879.1"/>
    </source>
</evidence>
<evidence type="ECO:0000256" key="1">
    <source>
        <dbReference type="ARBA" id="ARBA00022729"/>
    </source>
</evidence>
<evidence type="ECO:0000313" key="5">
    <source>
        <dbReference type="Proteomes" id="UP000198894"/>
    </source>
</evidence>